<feature type="transmembrane region" description="Helical" evidence="5">
    <location>
        <begin position="395"/>
        <end position="413"/>
    </location>
</feature>
<feature type="transmembrane region" description="Helical" evidence="5">
    <location>
        <begin position="162"/>
        <end position="182"/>
    </location>
</feature>
<evidence type="ECO:0000256" key="5">
    <source>
        <dbReference type="SAM" id="Phobius"/>
    </source>
</evidence>
<dbReference type="Gene3D" id="3.40.50.2000">
    <property type="entry name" value="Glycogen Phosphorylase B"/>
    <property type="match status" value="2"/>
</dbReference>
<reference evidence="9" key="1">
    <citation type="journal article" date="2019" name="Int. J. Syst. Evol. Microbiol.">
        <title>The Global Catalogue of Microorganisms (GCM) 10K type strain sequencing project: providing services to taxonomists for standard genome sequencing and annotation.</title>
        <authorList>
            <consortium name="The Broad Institute Genomics Platform"/>
            <consortium name="The Broad Institute Genome Sequencing Center for Infectious Disease"/>
            <person name="Wu L."/>
            <person name="Ma J."/>
        </authorList>
    </citation>
    <scope>NUCLEOTIDE SEQUENCE [LARGE SCALE GENOMIC DNA]</scope>
    <source>
        <strain evidence="9">CGMCC 4.1641</strain>
    </source>
</reference>
<feature type="transmembrane region" description="Helical" evidence="5">
    <location>
        <begin position="425"/>
        <end position="445"/>
    </location>
</feature>
<name>A0ABV9ZVN1_9ACTN</name>
<feature type="transmembrane region" description="Helical" evidence="5">
    <location>
        <begin position="342"/>
        <end position="365"/>
    </location>
</feature>
<feature type="transmembrane region" description="Helical" evidence="5">
    <location>
        <begin position="101"/>
        <end position="124"/>
    </location>
</feature>
<evidence type="ECO:0000256" key="1">
    <source>
        <dbReference type="ARBA" id="ARBA00021292"/>
    </source>
</evidence>
<dbReference type="Pfam" id="PF00534">
    <property type="entry name" value="Glycos_transf_1"/>
    <property type="match status" value="1"/>
</dbReference>
<feature type="region of interest" description="Disordered" evidence="4">
    <location>
        <begin position="1"/>
        <end position="21"/>
    </location>
</feature>
<dbReference type="CDD" id="cd03801">
    <property type="entry name" value="GT4_PimA-like"/>
    <property type="match status" value="1"/>
</dbReference>
<keyword evidence="5" id="KW-0472">Membrane</keyword>
<feature type="domain" description="Glycosyltransferase subfamily 4-like N-terminal" evidence="7">
    <location>
        <begin position="493"/>
        <end position="659"/>
    </location>
</feature>
<feature type="domain" description="Glycosyl transferase family 1" evidence="6">
    <location>
        <begin position="672"/>
        <end position="818"/>
    </location>
</feature>
<keyword evidence="5" id="KW-0812">Transmembrane</keyword>
<evidence type="ECO:0000256" key="3">
    <source>
        <dbReference type="ARBA" id="ARBA00022679"/>
    </source>
</evidence>
<organism evidence="8 9">
    <name type="scientific">Streptomyces aureoversilis</name>
    <dbReference type="NCBI Taxonomy" id="67277"/>
    <lineage>
        <taxon>Bacteria</taxon>
        <taxon>Bacillati</taxon>
        <taxon>Actinomycetota</taxon>
        <taxon>Actinomycetes</taxon>
        <taxon>Kitasatosporales</taxon>
        <taxon>Streptomycetaceae</taxon>
        <taxon>Streptomyces</taxon>
    </lineage>
</organism>
<keyword evidence="2 8" id="KW-0328">Glycosyltransferase</keyword>
<dbReference type="SUPFAM" id="SSF53756">
    <property type="entry name" value="UDP-Glycosyltransferase/glycogen phosphorylase"/>
    <property type="match status" value="1"/>
</dbReference>
<dbReference type="RefSeq" id="WP_382036412.1">
    <property type="nucleotide sequence ID" value="NZ_JBHSKJ010000001.1"/>
</dbReference>
<feature type="transmembrane region" description="Helical" evidence="5">
    <location>
        <begin position="372"/>
        <end position="389"/>
    </location>
</feature>
<dbReference type="InterPro" id="IPR001296">
    <property type="entry name" value="Glyco_trans_1"/>
</dbReference>
<feature type="transmembrane region" description="Helical" evidence="5">
    <location>
        <begin position="451"/>
        <end position="470"/>
    </location>
</feature>
<evidence type="ECO:0000256" key="4">
    <source>
        <dbReference type="SAM" id="MobiDB-lite"/>
    </source>
</evidence>
<evidence type="ECO:0000313" key="8">
    <source>
        <dbReference type="EMBL" id="MFC5143504.1"/>
    </source>
</evidence>
<keyword evidence="5" id="KW-1133">Transmembrane helix</keyword>
<evidence type="ECO:0000256" key="2">
    <source>
        <dbReference type="ARBA" id="ARBA00022676"/>
    </source>
</evidence>
<evidence type="ECO:0000259" key="6">
    <source>
        <dbReference type="Pfam" id="PF00534"/>
    </source>
</evidence>
<sequence length="859" mass="88095">MTGTATLDRGTTTGGPAPERGVTRGAMLLTASAALVGVGNYGLSVFLVHALSASDYTVYSALSSVLLSVGTLAGATVPWVLAREVALDVAGSPRRRTSVRFCLRLSLGLALMCAVVACGAVVPYAGPGPLAGMAASCVAIWVNSVGAGYLQGCRRFAALGFLRLGEVAVRIAVTAAAVLAGWGAAGAISAFSVGAAVASALGLLALRPDLVGGPHVPSGGPCGSGLWRRALSVGGIQLLCCVLFTLDVVVAAAVRSGSGELAPYQALLVLARIPLFLSTALATVVFSQLVGISARDGAGQLRPVLRLHWIGSITVTVLVASCPDAVLALVLPPQYGTSAALLPPLALAGAASATTVLVSVVFQVWGPARRAVAPLAVACLLGGGLYAVAAVSPLRLAWCSAAVTGAVAAALLVRARRRVPGLGPLAGALGPLAAGALAAAALFALRPHPLPWAGAAVLVLCLGAIAARPVRRGPGPYRVLHLGFEDPRRPGAGGGSVRTHEVNRRLVSRGVEVTVVCAPWPGATATVLDGVHYVPLPAHPGPLARSRFASQLAYFAAIVVGLGRLVRRHAPDVIVEDFAAPFSSVCIPHLTRRPVVGLVQWLAAADKGREYHLPFHRVERLGLASHTTLVAVSADLGAELARRNPAARVEVVPNGVDPAAFTHRTTPRGDHLLYLGRLETSSKGLDLLLRAYARAAPRITADLHIAGDGPHADAARVLAEELGITARVHWLGRVTGPARFDLLATARLVCVPSRYETFGMVAAEALATGTPVLAFDIPCLRSLVTDHVGIRVPPEDIDAYAAALTALVTDPARCAALGVAGPGHVRHLDWDRVAEAQLAVYQRASGRGFEGAPAVVGHS</sequence>
<dbReference type="GO" id="GO:0016757">
    <property type="term" value="F:glycosyltransferase activity"/>
    <property type="evidence" value="ECO:0007669"/>
    <property type="project" value="UniProtKB-KW"/>
</dbReference>
<protein>
    <recommendedName>
        <fullName evidence="1">D-inositol 3-phosphate glycosyltransferase</fullName>
    </recommendedName>
</protein>
<proteinExistence type="predicted"/>
<feature type="transmembrane region" description="Helical" evidence="5">
    <location>
        <begin position="236"/>
        <end position="254"/>
    </location>
</feature>
<dbReference type="PANTHER" id="PTHR12526">
    <property type="entry name" value="GLYCOSYLTRANSFERASE"/>
    <property type="match status" value="1"/>
</dbReference>
<feature type="transmembrane region" description="Helical" evidence="5">
    <location>
        <begin position="130"/>
        <end position="150"/>
    </location>
</feature>
<evidence type="ECO:0000313" key="9">
    <source>
        <dbReference type="Proteomes" id="UP001596222"/>
    </source>
</evidence>
<evidence type="ECO:0000259" key="7">
    <source>
        <dbReference type="Pfam" id="PF13439"/>
    </source>
</evidence>
<dbReference type="Proteomes" id="UP001596222">
    <property type="component" value="Unassembled WGS sequence"/>
</dbReference>
<comment type="caution">
    <text evidence="8">The sequence shown here is derived from an EMBL/GenBank/DDBJ whole genome shotgun (WGS) entry which is preliminary data.</text>
</comment>
<dbReference type="EMBL" id="JBHSKJ010000001">
    <property type="protein sequence ID" value="MFC5143504.1"/>
    <property type="molecule type" value="Genomic_DNA"/>
</dbReference>
<accession>A0ABV9ZVN1</accession>
<feature type="transmembrane region" description="Helical" evidence="5">
    <location>
        <begin position="307"/>
        <end position="330"/>
    </location>
</feature>
<feature type="compositionally biased region" description="Low complexity" evidence="4">
    <location>
        <begin position="1"/>
        <end position="15"/>
    </location>
</feature>
<gene>
    <name evidence="8" type="ORF">ACFPP6_02170</name>
</gene>
<keyword evidence="3 8" id="KW-0808">Transferase</keyword>
<feature type="transmembrane region" description="Helical" evidence="5">
    <location>
        <begin position="266"/>
        <end position="286"/>
    </location>
</feature>
<feature type="transmembrane region" description="Helical" evidence="5">
    <location>
        <begin position="58"/>
        <end position="81"/>
    </location>
</feature>
<dbReference type="InterPro" id="IPR028098">
    <property type="entry name" value="Glyco_trans_4-like_N"/>
</dbReference>
<feature type="transmembrane region" description="Helical" evidence="5">
    <location>
        <begin position="28"/>
        <end position="52"/>
    </location>
</feature>
<dbReference type="PANTHER" id="PTHR12526:SF510">
    <property type="entry name" value="D-INOSITOL 3-PHOSPHATE GLYCOSYLTRANSFERASE"/>
    <property type="match status" value="1"/>
</dbReference>
<keyword evidence="9" id="KW-1185">Reference proteome</keyword>
<dbReference type="Pfam" id="PF13439">
    <property type="entry name" value="Glyco_transf_4"/>
    <property type="match status" value="1"/>
</dbReference>